<evidence type="ECO:0000313" key="2">
    <source>
        <dbReference type="Proteomes" id="UP000001075"/>
    </source>
</evidence>
<protein>
    <submittedName>
        <fullName evidence="1">Uncharacterized protein</fullName>
    </submittedName>
</protein>
<dbReference type="Proteomes" id="UP000001075">
    <property type="component" value="Unassembled WGS sequence"/>
</dbReference>
<sequence length="84" mass="9637">MVGEPEVQFRLLLCPPFCWHFPALEWPHRYPPYCANYKYMSSSSSERPVVRERDIMAGTMGTDLSPSPCSLVTQGLHSWGKYRG</sequence>
<name>G3II84_CRIGR</name>
<dbReference type="AlphaFoldDB" id="G3II84"/>
<dbReference type="EMBL" id="JH002952">
    <property type="protein sequence ID" value="EGW09448.1"/>
    <property type="molecule type" value="Genomic_DNA"/>
</dbReference>
<dbReference type="InParanoid" id="G3II84"/>
<evidence type="ECO:0000313" key="1">
    <source>
        <dbReference type="EMBL" id="EGW09448.1"/>
    </source>
</evidence>
<proteinExistence type="predicted"/>
<gene>
    <name evidence="1" type="ORF">I79_023552</name>
</gene>
<accession>G3II84</accession>
<reference evidence="2" key="1">
    <citation type="journal article" date="2011" name="Nat. Biotechnol.">
        <title>The genomic sequence of the Chinese hamster ovary (CHO)-K1 cell line.</title>
        <authorList>
            <person name="Xu X."/>
            <person name="Nagarajan H."/>
            <person name="Lewis N.E."/>
            <person name="Pan S."/>
            <person name="Cai Z."/>
            <person name="Liu X."/>
            <person name="Chen W."/>
            <person name="Xie M."/>
            <person name="Wang W."/>
            <person name="Hammond S."/>
            <person name="Andersen M.R."/>
            <person name="Neff N."/>
            <person name="Passarelli B."/>
            <person name="Koh W."/>
            <person name="Fan H.C."/>
            <person name="Wang J."/>
            <person name="Gui Y."/>
            <person name="Lee K.H."/>
            <person name="Betenbaugh M.J."/>
            <person name="Quake S.R."/>
            <person name="Famili I."/>
            <person name="Palsson B.O."/>
            <person name="Wang J."/>
        </authorList>
    </citation>
    <scope>NUCLEOTIDE SEQUENCE [LARGE SCALE GENOMIC DNA]</scope>
    <source>
        <strain evidence="2">CHO K1 cell line</strain>
    </source>
</reference>
<organism evidence="1 2">
    <name type="scientific">Cricetulus griseus</name>
    <name type="common">Chinese hamster</name>
    <name type="synonym">Cricetulus barabensis griseus</name>
    <dbReference type="NCBI Taxonomy" id="10029"/>
    <lineage>
        <taxon>Eukaryota</taxon>
        <taxon>Metazoa</taxon>
        <taxon>Chordata</taxon>
        <taxon>Craniata</taxon>
        <taxon>Vertebrata</taxon>
        <taxon>Euteleostomi</taxon>
        <taxon>Mammalia</taxon>
        <taxon>Eutheria</taxon>
        <taxon>Euarchontoglires</taxon>
        <taxon>Glires</taxon>
        <taxon>Rodentia</taxon>
        <taxon>Myomorpha</taxon>
        <taxon>Muroidea</taxon>
        <taxon>Cricetidae</taxon>
        <taxon>Cricetinae</taxon>
        <taxon>Cricetulus</taxon>
    </lineage>
</organism>